<dbReference type="PIRSF" id="PIRSF001123">
    <property type="entry name" value="PepA_GA"/>
    <property type="match status" value="1"/>
</dbReference>
<keyword evidence="5 9" id="KW-0378">Hydrolase</keyword>
<keyword evidence="4 8" id="KW-0479">Metal-binding</keyword>
<dbReference type="InterPro" id="IPR051464">
    <property type="entry name" value="Peptidase_M42_aminopept"/>
</dbReference>
<evidence type="ECO:0000313" key="9">
    <source>
        <dbReference type="EMBL" id="CEQ04393.1"/>
    </source>
</evidence>
<evidence type="ECO:0000256" key="7">
    <source>
        <dbReference type="PIRSR" id="PIRSR001123-1"/>
    </source>
</evidence>
<dbReference type="EMBL" id="CEKZ01000003">
    <property type="protein sequence ID" value="CEQ04393.1"/>
    <property type="molecule type" value="Genomic_DNA"/>
</dbReference>
<keyword evidence="3" id="KW-0645">Protease</keyword>
<feature type="binding site" evidence="8">
    <location>
        <position position="186"/>
    </location>
    <ligand>
        <name>Zn(2+)</name>
        <dbReference type="ChEBI" id="CHEBI:29105"/>
        <label>1</label>
    </ligand>
</feature>
<dbReference type="SUPFAM" id="SSF53187">
    <property type="entry name" value="Zn-dependent exopeptidases"/>
    <property type="match status" value="1"/>
</dbReference>
<organism evidence="9 10">
    <name type="scientific">Paraclostridium sordellii</name>
    <name type="common">Clostridium sordellii</name>
    <dbReference type="NCBI Taxonomy" id="1505"/>
    <lineage>
        <taxon>Bacteria</taxon>
        <taxon>Bacillati</taxon>
        <taxon>Bacillota</taxon>
        <taxon>Clostridia</taxon>
        <taxon>Peptostreptococcales</taxon>
        <taxon>Peptostreptococcaceae</taxon>
        <taxon>Paraclostridium</taxon>
    </lineage>
</organism>
<reference evidence="9 10" key="1">
    <citation type="submission" date="2015-01" db="EMBL/GenBank/DDBJ databases">
        <authorList>
            <person name="Aslett A.Martin."/>
            <person name="De Silva Nishadi"/>
        </authorList>
    </citation>
    <scope>NUCLEOTIDE SEQUENCE [LARGE SCALE GENOMIC DNA]</scope>
    <source>
        <strain evidence="9 10">R28058</strain>
    </source>
</reference>
<dbReference type="MEROPS" id="M42.A02"/>
<feature type="binding site" evidence="8">
    <location>
        <position position="186"/>
    </location>
    <ligand>
        <name>Zn(2+)</name>
        <dbReference type="ChEBI" id="CHEBI:29105"/>
        <label>2</label>
    </ligand>
</feature>
<dbReference type="Gene3D" id="3.40.630.10">
    <property type="entry name" value="Zn peptidases"/>
    <property type="match status" value="1"/>
</dbReference>
<evidence type="ECO:0000256" key="3">
    <source>
        <dbReference type="ARBA" id="ARBA00022670"/>
    </source>
</evidence>
<dbReference type="PANTHER" id="PTHR32481:SF7">
    <property type="entry name" value="AMINOPEPTIDASE YHFE-RELATED"/>
    <property type="match status" value="1"/>
</dbReference>
<evidence type="ECO:0000256" key="4">
    <source>
        <dbReference type="ARBA" id="ARBA00022723"/>
    </source>
</evidence>
<sequence length="343" mass="37786">MEYKADIVKKYLTDVLNIPSPSGYTQNVVNYITDVLKTLKVDYKVTNKGAVVATIKGEDDNYQKTLSCHVDTLGAMVKEIKSNGRLALTQVGGYMMTSIEGECCKIHTRNGKVYEGTIQTIKPSVHIHSDCRELPRVPANYEVVIDEQVCSKEDTQELGIEVGDFISFDPRVKITDSGFIKSRHLDDKASVAAALYVIEYLKVVGIKPKHTVNFFFSNYEEVGHGSSASIPENTKEFIAIDMGCPGEGQNSTEYDVCICAKDSGGPYDYELTSKLIDIAKNNNIGYKVDTYPNYGSDAGAMLKAGYDVKTALIGAGIFASHGYERTNLQSIIETIKLVTEYVK</sequence>
<comment type="similarity">
    <text evidence="1 6">Belongs to the peptidase M42 family.</text>
</comment>
<dbReference type="PANTHER" id="PTHR32481">
    <property type="entry name" value="AMINOPEPTIDASE"/>
    <property type="match status" value="1"/>
</dbReference>
<evidence type="ECO:0000313" key="10">
    <source>
        <dbReference type="Proteomes" id="UP000049127"/>
    </source>
</evidence>
<feature type="binding site" evidence="8">
    <location>
        <position position="69"/>
    </location>
    <ligand>
        <name>Zn(2+)</name>
        <dbReference type="ChEBI" id="CHEBI:29105"/>
        <label>1</label>
    </ligand>
</feature>
<name>A0A0C7R571_PARSO</name>
<evidence type="ECO:0000256" key="2">
    <source>
        <dbReference type="ARBA" id="ARBA00022438"/>
    </source>
</evidence>
<accession>A0A0C7R571</accession>
<dbReference type="EC" id="3.4.11.-" evidence="9"/>
<protein>
    <submittedName>
        <fullName evidence="9">Aminopeptidase</fullName>
        <ecNumber evidence="9">3.4.11.-</ecNumber>
    </submittedName>
</protein>
<dbReference type="CDD" id="cd05657">
    <property type="entry name" value="M42_glucanase_like"/>
    <property type="match status" value="1"/>
</dbReference>
<evidence type="ECO:0000256" key="6">
    <source>
        <dbReference type="PIRNR" id="PIRNR001123"/>
    </source>
</evidence>
<comment type="cofactor">
    <cofactor evidence="8">
        <name>a divalent metal cation</name>
        <dbReference type="ChEBI" id="CHEBI:60240"/>
    </cofactor>
    <text evidence="8">Binds 2 divalent metal cations per subunit.</text>
</comment>
<proteinExistence type="inferred from homology"/>
<feature type="active site" description="Proton acceptor" evidence="7">
    <location>
        <position position="220"/>
    </location>
</feature>
<dbReference type="GO" id="GO:0004177">
    <property type="term" value="F:aminopeptidase activity"/>
    <property type="evidence" value="ECO:0007669"/>
    <property type="project" value="UniProtKB-UniRule"/>
</dbReference>
<dbReference type="SUPFAM" id="SSF101821">
    <property type="entry name" value="Aminopeptidase/glucanase lid domain"/>
    <property type="match status" value="1"/>
</dbReference>
<dbReference type="RefSeq" id="WP_055342350.1">
    <property type="nucleotide sequence ID" value="NZ_CDNI01000003.1"/>
</dbReference>
<dbReference type="GO" id="GO:0006508">
    <property type="term" value="P:proteolysis"/>
    <property type="evidence" value="ECO:0007669"/>
    <property type="project" value="UniProtKB-KW"/>
</dbReference>
<evidence type="ECO:0000256" key="5">
    <source>
        <dbReference type="ARBA" id="ARBA00022801"/>
    </source>
</evidence>
<dbReference type="InterPro" id="IPR008007">
    <property type="entry name" value="Peptidase_M42"/>
</dbReference>
<dbReference type="InterPro" id="IPR023367">
    <property type="entry name" value="Peptidase_M42_dom2"/>
</dbReference>
<evidence type="ECO:0000256" key="1">
    <source>
        <dbReference type="ARBA" id="ARBA00006272"/>
    </source>
</evidence>
<keyword evidence="2 9" id="KW-0031">Aminopeptidase</keyword>
<dbReference type="AlphaFoldDB" id="A0A0C7R571"/>
<gene>
    <name evidence="9" type="primary">ysdC_2</name>
    <name evidence="9" type="ORF">R28058_21261</name>
</gene>
<dbReference type="Proteomes" id="UP000049127">
    <property type="component" value="Unassembled WGS sequence"/>
</dbReference>
<dbReference type="Gene3D" id="2.40.30.40">
    <property type="entry name" value="Peptidase M42, domain 2"/>
    <property type="match status" value="1"/>
</dbReference>
<dbReference type="Pfam" id="PF05343">
    <property type="entry name" value="Peptidase_M42"/>
    <property type="match status" value="1"/>
</dbReference>
<dbReference type="OrthoDB" id="361940at2"/>
<dbReference type="GO" id="GO:0046872">
    <property type="term" value="F:metal ion binding"/>
    <property type="evidence" value="ECO:0007669"/>
    <property type="project" value="UniProtKB-UniRule"/>
</dbReference>
<feature type="binding site" evidence="8">
    <location>
        <position position="221"/>
    </location>
    <ligand>
        <name>Zn(2+)</name>
        <dbReference type="ChEBI" id="CHEBI:29105"/>
        <label>2</label>
    </ligand>
</feature>
<feature type="binding site" evidence="8">
    <location>
        <position position="241"/>
    </location>
    <ligand>
        <name>Zn(2+)</name>
        <dbReference type="ChEBI" id="CHEBI:29105"/>
        <label>1</label>
    </ligand>
</feature>
<evidence type="ECO:0000256" key="8">
    <source>
        <dbReference type="PIRSR" id="PIRSR001123-2"/>
    </source>
</evidence>